<accession>A0A6M4HAM7</accession>
<name>A0A6M4HAM7_9PROT</name>
<dbReference type="AlphaFoldDB" id="A0A6M4HAM7"/>
<dbReference type="RefSeq" id="WP_171162087.1">
    <property type="nucleotide sequence ID" value="NZ_CP053073.1"/>
</dbReference>
<reference evidence="1 2" key="1">
    <citation type="submission" date="2020-04" db="EMBL/GenBank/DDBJ databases">
        <title>Usitatibacter rugosus gen. nov., sp. nov. and Usitatibacter palustris sp. nov., novel members of Usitatibacteraceae fam. nov. within the order Nitrosomonadales isolated from soil.</title>
        <authorList>
            <person name="Huber K.J."/>
            <person name="Neumann-Schaal M."/>
            <person name="Geppert A."/>
            <person name="Luckner M."/>
            <person name="Wanner G."/>
            <person name="Overmann J."/>
        </authorList>
    </citation>
    <scope>NUCLEOTIDE SEQUENCE [LARGE SCALE GENOMIC DNA]</scope>
    <source>
        <strain evidence="1 2">Swamp67</strain>
    </source>
</reference>
<evidence type="ECO:0000313" key="2">
    <source>
        <dbReference type="Proteomes" id="UP000503096"/>
    </source>
</evidence>
<sequence length="47" mass="4902">MIANLTNTITNDDRTTADLNELGSEVQPLTVDELAMIGGGDVTVVIA</sequence>
<organism evidence="1 2">
    <name type="scientific">Usitatibacter palustris</name>
    <dbReference type="NCBI Taxonomy" id="2732487"/>
    <lineage>
        <taxon>Bacteria</taxon>
        <taxon>Pseudomonadati</taxon>
        <taxon>Pseudomonadota</taxon>
        <taxon>Betaproteobacteria</taxon>
        <taxon>Nitrosomonadales</taxon>
        <taxon>Usitatibacteraceae</taxon>
        <taxon>Usitatibacter</taxon>
    </lineage>
</organism>
<dbReference type="EMBL" id="CP053073">
    <property type="protein sequence ID" value="QJR15097.1"/>
    <property type="molecule type" value="Genomic_DNA"/>
</dbReference>
<keyword evidence="2" id="KW-1185">Reference proteome</keyword>
<proteinExistence type="predicted"/>
<gene>
    <name evidence="1" type="ORF">DSM104440_01914</name>
</gene>
<dbReference type="KEGG" id="upl:DSM104440_01914"/>
<dbReference type="Proteomes" id="UP000503096">
    <property type="component" value="Chromosome"/>
</dbReference>
<protein>
    <submittedName>
        <fullName evidence="1">Uncharacterized protein</fullName>
    </submittedName>
</protein>
<dbReference type="InParanoid" id="A0A6M4HAM7"/>
<evidence type="ECO:0000313" key="1">
    <source>
        <dbReference type="EMBL" id="QJR15097.1"/>
    </source>
</evidence>